<dbReference type="InterPro" id="IPR016035">
    <property type="entry name" value="Acyl_Trfase/lysoPLipase"/>
</dbReference>
<evidence type="ECO:0000313" key="3">
    <source>
        <dbReference type="RefSeq" id="XP_034254235.1"/>
    </source>
</evidence>
<proteinExistence type="predicted"/>
<organism evidence="3">
    <name type="scientific">Thrips palmi</name>
    <name type="common">Melon thrips</name>
    <dbReference type="NCBI Taxonomy" id="161013"/>
    <lineage>
        <taxon>Eukaryota</taxon>
        <taxon>Metazoa</taxon>
        <taxon>Ecdysozoa</taxon>
        <taxon>Arthropoda</taxon>
        <taxon>Hexapoda</taxon>
        <taxon>Insecta</taxon>
        <taxon>Pterygota</taxon>
        <taxon>Neoptera</taxon>
        <taxon>Paraneoptera</taxon>
        <taxon>Thysanoptera</taxon>
        <taxon>Terebrantia</taxon>
        <taxon>Thripoidea</taxon>
        <taxon>Thripidae</taxon>
        <taxon>Thrips</taxon>
    </lineage>
</organism>
<dbReference type="InterPro" id="IPR014043">
    <property type="entry name" value="Acyl_transferase_dom"/>
</dbReference>
<dbReference type="RefSeq" id="XP_034254235.1">
    <property type="nucleotide sequence ID" value="XM_034398344.1"/>
</dbReference>
<dbReference type="GO" id="GO:0016740">
    <property type="term" value="F:transferase activity"/>
    <property type="evidence" value="ECO:0007669"/>
    <property type="project" value="InterPro"/>
</dbReference>
<dbReference type="Gene3D" id="3.40.366.10">
    <property type="entry name" value="Malonyl-Coenzyme A Acyl Carrier Protein, domain 2"/>
    <property type="match status" value="1"/>
</dbReference>
<dbReference type="SMART" id="SM00827">
    <property type="entry name" value="PKS_AT"/>
    <property type="match status" value="1"/>
</dbReference>
<name>A0A6P9A9M6_THRPL</name>
<dbReference type="InParanoid" id="A0A6P9A9M6"/>
<dbReference type="SUPFAM" id="SSF55048">
    <property type="entry name" value="Probable ACP-binding domain of malonyl-CoA ACP transacylase"/>
    <property type="match status" value="1"/>
</dbReference>
<accession>A0A6P9A9M6</accession>
<evidence type="ECO:0000313" key="2">
    <source>
        <dbReference type="Proteomes" id="UP000515158"/>
    </source>
</evidence>
<keyword evidence="2" id="KW-1185">Reference proteome</keyword>
<dbReference type="GO" id="GO:0006633">
    <property type="term" value="P:fatty acid biosynthetic process"/>
    <property type="evidence" value="ECO:0007669"/>
    <property type="project" value="UniProtKB-UniPathway"/>
</dbReference>
<dbReference type="KEGG" id="tpal:117653012"/>
<dbReference type="InterPro" id="IPR001227">
    <property type="entry name" value="Ac_transferase_dom_sf"/>
</dbReference>
<evidence type="ECO:0000259" key="1">
    <source>
        <dbReference type="SMART" id="SM00827"/>
    </source>
</evidence>
<dbReference type="InterPro" id="IPR016036">
    <property type="entry name" value="Malonyl_transacylase_ACP-bd"/>
</dbReference>
<dbReference type="InterPro" id="IPR052760">
    <property type="entry name" value="Mitochondrial_malonyltrans"/>
</dbReference>
<dbReference type="Proteomes" id="UP000515158">
    <property type="component" value="Unplaced"/>
</dbReference>
<sequence length="402" mass="44853">MIAIKNLLLMECLGVRARSLHCSSTFLKRGNSAKMNQPSESQLKDLLDNASVGSRQKIGDQKWLKSPFQAEKVRDQGLKVNRPKIDPHETSIILFPGQGVQHVGMGKPLLKLPQVEKMYKVANEILGYDLLKLCLNGPQDQLDQTLYCQPAIYVASLAALQLMIEERQVSVESCVATAGFSIGEYASLVLANCFSFETGLKLVKARAEAMQEAAGLVESGMATLFLDPAAKIGTILNTSLEWCRNTGVERPHLSVANYLYPNCLVIAGSKEALRFIELNTKELKIRRCRHIAVSAAFHTPLMKSASELFRNELKKYHIADPQIAVHSNIDGLPYRDAIDIQKKLVRQIYRPVKWEQTMHVIYDRKKDVAFPQTFELGPGKSLTTLLRYCNANAAKHSVNIFA</sequence>
<dbReference type="UniPathway" id="UPA00094"/>
<dbReference type="PANTHER" id="PTHR47170:SF2">
    <property type="entry name" value="MALONYL-COA:ACP TRANSACYLASE (MAT) DOMAIN-CONTAINING PROTEIN"/>
    <property type="match status" value="1"/>
</dbReference>
<dbReference type="Gene3D" id="3.30.70.250">
    <property type="entry name" value="Malonyl-CoA ACP transacylase, ACP-binding"/>
    <property type="match status" value="1"/>
</dbReference>
<dbReference type="OrthoDB" id="541883at2759"/>
<dbReference type="FunCoup" id="A0A6P9A9M6">
    <property type="interactions" value="1431"/>
</dbReference>
<protein>
    <submittedName>
        <fullName evidence="3">Probable malonyl-CoA-acyl carrier protein transacylase, mitochondrial</fullName>
    </submittedName>
</protein>
<dbReference type="CTD" id="39910"/>
<gene>
    <name evidence="3" type="primary">LOC117653012</name>
</gene>
<dbReference type="SUPFAM" id="SSF52151">
    <property type="entry name" value="FabD/lysophospholipase-like"/>
    <property type="match status" value="1"/>
</dbReference>
<dbReference type="PANTHER" id="PTHR47170">
    <property type="entry name" value="MALONYL-COA ACP TRANSACYLASE, ACP-BINDING"/>
    <property type="match status" value="1"/>
</dbReference>
<dbReference type="Pfam" id="PF00698">
    <property type="entry name" value="Acyl_transf_1"/>
    <property type="match status" value="1"/>
</dbReference>
<dbReference type="AlphaFoldDB" id="A0A6P9A9M6"/>
<feature type="domain" description="Malonyl-CoA:ACP transacylase (MAT)" evidence="1">
    <location>
        <begin position="94"/>
        <end position="402"/>
    </location>
</feature>
<dbReference type="GeneID" id="117653012"/>
<reference evidence="3" key="1">
    <citation type="submission" date="2025-08" db="UniProtKB">
        <authorList>
            <consortium name="RefSeq"/>
        </authorList>
    </citation>
    <scope>IDENTIFICATION</scope>
    <source>
        <tissue evidence="3">Total insect</tissue>
    </source>
</reference>